<sequence>MKVQFKRVIKKSRVLGFTTWSILFLYTMPVYSNRYATSAWVNQVSVKQPETVENATRFNSPLFAAESEWKFQKETDEVIDRKQLSPTEIQSRSFKHKTTLITTKVCLQHYFLLILVSSAPAYIQRRSDIRQTWGTDTSIEPQWKTVFLVAQTRVQSESNALFKEDEIFGDLIRADYYDHYSNQSLKIRMGFEWAARYCKFSFLLKIDDDTFANTKALISFLKLPSTPREKLYLGRDANTAVLRGGKFGVSKQEYSGNHYPPFCPGFGVVFSNDVILLFVDLFDVVSKFRLDDVYTGMLAYKAGVKLSRTSNFEFSVNPPPASKCKWQKSTLLRHGITEDCLFQLFNETVHRVINE</sequence>
<keyword evidence="9" id="KW-0472">Membrane</keyword>
<keyword evidence="4" id="KW-0808">Transferase</keyword>
<comment type="caution">
    <text evidence="11">The sequence shown here is derived from an EMBL/GenBank/DDBJ whole genome shotgun (WGS) entry which is preliminary data.</text>
</comment>
<organism evidence="11 12">
    <name type="scientific">Porites evermanni</name>
    <dbReference type="NCBI Taxonomy" id="104178"/>
    <lineage>
        <taxon>Eukaryota</taxon>
        <taxon>Metazoa</taxon>
        <taxon>Cnidaria</taxon>
        <taxon>Anthozoa</taxon>
        <taxon>Hexacorallia</taxon>
        <taxon>Scleractinia</taxon>
        <taxon>Fungiina</taxon>
        <taxon>Poritidae</taxon>
        <taxon>Porites</taxon>
    </lineage>
</organism>
<proteinExistence type="inferred from homology"/>
<dbReference type="Gene3D" id="3.90.550.50">
    <property type="match status" value="1"/>
</dbReference>
<evidence type="ECO:0000256" key="3">
    <source>
        <dbReference type="ARBA" id="ARBA00022676"/>
    </source>
</evidence>
<gene>
    <name evidence="11" type="ORF">PEVE_00015815</name>
</gene>
<evidence type="ECO:0000256" key="1">
    <source>
        <dbReference type="ARBA" id="ARBA00004323"/>
    </source>
</evidence>
<dbReference type="EMBL" id="CALNXI010002224">
    <property type="protein sequence ID" value="CAH3184949.1"/>
    <property type="molecule type" value="Genomic_DNA"/>
</dbReference>
<comment type="subcellular location">
    <subcellularLocation>
        <location evidence="1 10">Golgi apparatus membrane</location>
        <topology evidence="1 10">Single-pass type II membrane protein</topology>
    </subcellularLocation>
</comment>
<protein>
    <recommendedName>
        <fullName evidence="10">Hexosyltransferase</fullName>
        <ecNumber evidence="10">2.4.1.-</ecNumber>
    </recommendedName>
</protein>
<evidence type="ECO:0000256" key="4">
    <source>
        <dbReference type="ARBA" id="ARBA00022679"/>
    </source>
</evidence>
<keyword evidence="5" id="KW-0812">Transmembrane</keyword>
<dbReference type="PANTHER" id="PTHR11214:SF365">
    <property type="entry name" value="HEXOSYLTRANSFERASE"/>
    <property type="match status" value="1"/>
</dbReference>
<evidence type="ECO:0000256" key="6">
    <source>
        <dbReference type="ARBA" id="ARBA00022968"/>
    </source>
</evidence>
<dbReference type="InterPro" id="IPR002659">
    <property type="entry name" value="Glyco_trans_31"/>
</dbReference>
<keyword evidence="7" id="KW-1133">Transmembrane helix</keyword>
<name>A0ABN8S270_9CNID</name>
<evidence type="ECO:0000313" key="12">
    <source>
        <dbReference type="Proteomes" id="UP001159427"/>
    </source>
</evidence>
<evidence type="ECO:0000256" key="2">
    <source>
        <dbReference type="ARBA" id="ARBA00008661"/>
    </source>
</evidence>
<evidence type="ECO:0000256" key="5">
    <source>
        <dbReference type="ARBA" id="ARBA00022692"/>
    </source>
</evidence>
<keyword evidence="3 10" id="KW-0328">Glycosyltransferase</keyword>
<keyword evidence="12" id="KW-1185">Reference proteome</keyword>
<dbReference type="EC" id="2.4.1.-" evidence="10"/>
<dbReference type="PANTHER" id="PTHR11214">
    <property type="entry name" value="BETA-1,3-N-ACETYLGLUCOSAMINYLTRANSFERASE"/>
    <property type="match status" value="1"/>
</dbReference>
<comment type="similarity">
    <text evidence="2 10">Belongs to the glycosyltransferase 31 family.</text>
</comment>
<dbReference type="Pfam" id="PF01762">
    <property type="entry name" value="Galactosyl_T"/>
    <property type="match status" value="1"/>
</dbReference>
<keyword evidence="8 10" id="KW-0333">Golgi apparatus</keyword>
<evidence type="ECO:0000256" key="8">
    <source>
        <dbReference type="ARBA" id="ARBA00023034"/>
    </source>
</evidence>
<dbReference type="Proteomes" id="UP001159427">
    <property type="component" value="Unassembled WGS sequence"/>
</dbReference>
<evidence type="ECO:0000313" key="11">
    <source>
        <dbReference type="EMBL" id="CAH3184949.1"/>
    </source>
</evidence>
<evidence type="ECO:0000256" key="9">
    <source>
        <dbReference type="ARBA" id="ARBA00023136"/>
    </source>
</evidence>
<evidence type="ECO:0000256" key="10">
    <source>
        <dbReference type="RuleBase" id="RU363063"/>
    </source>
</evidence>
<accession>A0ABN8S270</accession>
<evidence type="ECO:0000256" key="7">
    <source>
        <dbReference type="ARBA" id="ARBA00022989"/>
    </source>
</evidence>
<keyword evidence="6" id="KW-0735">Signal-anchor</keyword>
<reference evidence="11 12" key="1">
    <citation type="submission" date="2022-05" db="EMBL/GenBank/DDBJ databases">
        <authorList>
            <consortium name="Genoscope - CEA"/>
            <person name="William W."/>
        </authorList>
    </citation>
    <scope>NUCLEOTIDE SEQUENCE [LARGE SCALE GENOMIC DNA]</scope>
</reference>